<feature type="domain" description="L,D-TPase catalytic" evidence="8">
    <location>
        <begin position="326"/>
        <end position="499"/>
    </location>
</feature>
<dbReference type="GO" id="GO:0008360">
    <property type="term" value="P:regulation of cell shape"/>
    <property type="evidence" value="ECO:0007669"/>
    <property type="project" value="UniProtKB-UniRule"/>
</dbReference>
<dbReference type="PROSITE" id="PS52029">
    <property type="entry name" value="LD_TPASE"/>
    <property type="match status" value="1"/>
</dbReference>
<proteinExistence type="inferred from homology"/>
<evidence type="ECO:0000259" key="8">
    <source>
        <dbReference type="PROSITE" id="PS52029"/>
    </source>
</evidence>
<dbReference type="InterPro" id="IPR036365">
    <property type="entry name" value="PGBD-like_sf"/>
</dbReference>
<protein>
    <recommendedName>
        <fullName evidence="8">L,D-TPase catalytic domain-containing protein</fullName>
    </recommendedName>
</protein>
<evidence type="ECO:0000256" key="4">
    <source>
        <dbReference type="ARBA" id="ARBA00022960"/>
    </source>
</evidence>
<dbReference type="GO" id="GO:0071555">
    <property type="term" value="P:cell wall organization"/>
    <property type="evidence" value="ECO:0007669"/>
    <property type="project" value="UniProtKB-UniRule"/>
</dbReference>
<dbReference type="OrthoDB" id="9778545at2"/>
<reference evidence="9 10" key="1">
    <citation type="journal article" date="2007" name="Appl. Environ. Microbiol.">
        <title>Genome sequence of the cellulolytic gliding bacterium Cytophaga hutchinsonii.</title>
        <authorList>
            <person name="Xie G."/>
            <person name="Bruce D.C."/>
            <person name="Challacombe J.F."/>
            <person name="Chertkov O."/>
            <person name="Detter J.C."/>
            <person name="Gilna P."/>
            <person name="Han C.S."/>
            <person name="Lucas S."/>
            <person name="Misra M."/>
            <person name="Myers G.L."/>
            <person name="Richardson P."/>
            <person name="Tapia R."/>
            <person name="Thayer N."/>
            <person name="Thompson L.S."/>
            <person name="Brettin T.S."/>
            <person name="Henrissat B."/>
            <person name="Wilson D.B."/>
            <person name="McBride M.J."/>
        </authorList>
    </citation>
    <scope>NUCLEOTIDE SEQUENCE [LARGE SCALE GENOMIC DNA]</scope>
    <source>
        <strain evidence="10">ATCC 33406 / DSM 1761 / CIP 103989 / NBRC 15051 / NCIMB 9469 / D465</strain>
    </source>
</reference>
<evidence type="ECO:0000256" key="6">
    <source>
        <dbReference type="ARBA" id="ARBA00023316"/>
    </source>
</evidence>
<dbReference type="GO" id="GO:0009252">
    <property type="term" value="P:peptidoglycan biosynthetic process"/>
    <property type="evidence" value="ECO:0007669"/>
    <property type="project" value="UniProtKB-UniPathway"/>
</dbReference>
<dbReference type="UniPathway" id="UPA00219"/>
<dbReference type="CDD" id="cd16913">
    <property type="entry name" value="YkuD_like"/>
    <property type="match status" value="1"/>
</dbReference>
<dbReference type="InterPro" id="IPR045380">
    <property type="entry name" value="LD_TPept_scaffold_dom"/>
</dbReference>
<dbReference type="Gene3D" id="2.40.440.10">
    <property type="entry name" value="L,D-transpeptidase catalytic domain-like"/>
    <property type="match status" value="1"/>
</dbReference>
<feature type="active site" description="Nucleophile" evidence="7">
    <location>
        <position position="475"/>
    </location>
</feature>
<gene>
    <name evidence="9" type="ordered locus">CHU_1418</name>
</gene>
<dbReference type="PROSITE" id="PS51257">
    <property type="entry name" value="PROKAR_LIPOPROTEIN"/>
    <property type="match status" value="1"/>
</dbReference>
<dbReference type="EMBL" id="CP000383">
    <property type="protein sequence ID" value="ABG58689.1"/>
    <property type="molecule type" value="Genomic_DNA"/>
</dbReference>
<evidence type="ECO:0000313" key="10">
    <source>
        <dbReference type="Proteomes" id="UP000001822"/>
    </source>
</evidence>
<comment type="pathway">
    <text evidence="1 7">Cell wall biogenesis; peptidoglycan biosynthesis.</text>
</comment>
<dbReference type="PANTHER" id="PTHR41533:SF2">
    <property type="entry name" value="BLR7131 PROTEIN"/>
    <property type="match status" value="1"/>
</dbReference>
<dbReference type="SUPFAM" id="SSF141523">
    <property type="entry name" value="L,D-transpeptidase catalytic domain-like"/>
    <property type="match status" value="1"/>
</dbReference>
<evidence type="ECO:0000256" key="5">
    <source>
        <dbReference type="ARBA" id="ARBA00022984"/>
    </source>
</evidence>
<evidence type="ECO:0000256" key="2">
    <source>
        <dbReference type="ARBA" id="ARBA00005992"/>
    </source>
</evidence>
<dbReference type="Gene3D" id="1.10.101.10">
    <property type="entry name" value="PGBD-like superfamily/PGBD"/>
    <property type="match status" value="1"/>
</dbReference>
<dbReference type="AlphaFoldDB" id="A0A6N4SQP2"/>
<dbReference type="InterPro" id="IPR005490">
    <property type="entry name" value="LD_TPept_cat_dom"/>
</dbReference>
<keyword evidence="3" id="KW-0808">Transferase</keyword>
<keyword evidence="4 7" id="KW-0133">Cell shape</keyword>
<organism evidence="9 10">
    <name type="scientific">Cytophaga hutchinsonii (strain ATCC 33406 / DSM 1761 / CIP 103989 / NBRC 15051 / NCIMB 9469 / D465)</name>
    <dbReference type="NCBI Taxonomy" id="269798"/>
    <lineage>
        <taxon>Bacteria</taxon>
        <taxon>Pseudomonadati</taxon>
        <taxon>Bacteroidota</taxon>
        <taxon>Cytophagia</taxon>
        <taxon>Cytophagales</taxon>
        <taxon>Cytophagaceae</taxon>
        <taxon>Cytophaga</taxon>
    </lineage>
</organism>
<keyword evidence="6 7" id="KW-0961">Cell wall biogenesis/degradation</keyword>
<dbReference type="SUPFAM" id="SSF47090">
    <property type="entry name" value="PGBD-like"/>
    <property type="match status" value="1"/>
</dbReference>
<dbReference type="PANTHER" id="PTHR41533">
    <property type="entry name" value="L,D-TRANSPEPTIDASE HI_1667-RELATED"/>
    <property type="match status" value="1"/>
</dbReference>
<dbReference type="GO" id="GO:0016740">
    <property type="term" value="F:transferase activity"/>
    <property type="evidence" value="ECO:0007669"/>
    <property type="project" value="UniProtKB-KW"/>
</dbReference>
<dbReference type="InterPro" id="IPR002477">
    <property type="entry name" value="Peptidoglycan-bd-like"/>
</dbReference>
<evidence type="ECO:0000256" key="1">
    <source>
        <dbReference type="ARBA" id="ARBA00004752"/>
    </source>
</evidence>
<evidence type="ECO:0000256" key="7">
    <source>
        <dbReference type="PROSITE-ProRule" id="PRU01373"/>
    </source>
</evidence>
<sequence length="558" mass="64591">MKYSNRIFFSVIFLLIISTSCSKSGRDEIKTATPIQIPPDVFDSVRAQVQDKFLHVFSGDDLFLFRGDTLTRTDSLADLYARNNYTPFWLYKERIEDVLHIFKNSTSDGLNPEDYEYTALQRQYADCLKDPITVTEAMSLEIVISRSVLLYVKHLYNGKVDPVSVFPEWNYQRSASEIISDSMLVRYFTGNLDSLPAILRPHYDIYESLRRTLRLVDSLGSQAIYNQKLPYLDRTLTLGDTCYIISSVKRRLQSTSEYNFDSLNNTFDEQLQESIRIFQTHVGLHASGKIDKKTIDKLNFTAAEVRGAILVNMERFRWLPNDLPKEFILVNIADYTLRHFIDKNVVYTESVIVGREYTSTPVFEAMMTYIEFNPYWTVPRSIAVKEILPSLKRNPNYLQSHNMDLFRGNAQVAIPSSFSNYTAGNFPFTIKENPGPKNSLGQVKLMFPNPYSIYLHDTPGKYLFEQEERSFSHGCIRLKDPLKFALHILSKQGVTQADIDKIIRNKKNYVIPLKEKIPVMLTYFTCYSKRGDIHLYFFKDIYGKDKKILEALQNSTSK</sequence>
<dbReference type="KEGG" id="chu:CHU_1418"/>
<dbReference type="InterPro" id="IPR036366">
    <property type="entry name" value="PGBDSf"/>
</dbReference>
<feature type="active site" description="Proton donor/acceptor" evidence="7">
    <location>
        <position position="456"/>
    </location>
</feature>
<dbReference type="RefSeq" id="WP_011584804.1">
    <property type="nucleotide sequence ID" value="NC_008255.1"/>
</dbReference>
<keyword evidence="10" id="KW-1185">Reference proteome</keyword>
<keyword evidence="5 7" id="KW-0573">Peptidoglycan synthesis</keyword>
<dbReference type="InterPro" id="IPR052905">
    <property type="entry name" value="LD-transpeptidase_YkuD-like"/>
</dbReference>
<dbReference type="Pfam" id="PF03734">
    <property type="entry name" value="YkuD"/>
    <property type="match status" value="1"/>
</dbReference>
<dbReference type="Proteomes" id="UP000001822">
    <property type="component" value="Chromosome"/>
</dbReference>
<evidence type="ECO:0000256" key="3">
    <source>
        <dbReference type="ARBA" id="ARBA00022679"/>
    </source>
</evidence>
<dbReference type="InterPro" id="IPR038063">
    <property type="entry name" value="Transpep_catalytic_dom"/>
</dbReference>
<dbReference type="GO" id="GO:0004180">
    <property type="term" value="F:carboxypeptidase activity"/>
    <property type="evidence" value="ECO:0007669"/>
    <property type="project" value="UniProtKB-ARBA"/>
</dbReference>
<dbReference type="Pfam" id="PF20142">
    <property type="entry name" value="Scaffold"/>
    <property type="match status" value="1"/>
</dbReference>
<accession>A0A6N4SQP2</accession>
<evidence type="ECO:0000313" key="9">
    <source>
        <dbReference type="EMBL" id="ABG58689.1"/>
    </source>
</evidence>
<name>A0A6N4SQP2_CYTH3</name>
<dbReference type="Pfam" id="PF01471">
    <property type="entry name" value="PG_binding_1"/>
    <property type="match status" value="1"/>
</dbReference>
<comment type="similarity">
    <text evidence="2">Belongs to the YkuD family.</text>
</comment>